<dbReference type="RefSeq" id="WP_124813670.1">
    <property type="nucleotide sequence ID" value="NZ_PQJP01000049.1"/>
</dbReference>
<keyword evidence="2" id="KW-0227">DNA damage</keyword>
<evidence type="ECO:0000313" key="5">
    <source>
        <dbReference type="Proteomes" id="UP000439917"/>
    </source>
</evidence>
<reference evidence="4 5" key="1">
    <citation type="submission" date="2019-09" db="EMBL/GenBank/DDBJ databases">
        <title>Prevalence, distribution, and phylogeny of type two toxin-antitoxin genes possessed by Cronobacter species where C. sakazakii homologs follow sequence type lineages.</title>
        <authorList>
            <person name="Finkelstein S."/>
            <person name="Negrete F."/>
            <person name="Jang H."/>
            <person name="Gopinath G.R."/>
            <person name="Tall B.D."/>
        </authorList>
    </citation>
    <scope>NUCLEOTIDE SEQUENCE [LARGE SCALE GENOMIC DNA]</scope>
    <source>
        <strain evidence="4 5">MOD1_Comp4</strain>
    </source>
</reference>
<organism evidence="4 5">
    <name type="scientific">Cronobacter sakazakii</name>
    <name type="common">Enterobacter sakazakii</name>
    <dbReference type="NCBI Taxonomy" id="28141"/>
    <lineage>
        <taxon>Bacteria</taxon>
        <taxon>Pseudomonadati</taxon>
        <taxon>Pseudomonadota</taxon>
        <taxon>Gammaproteobacteria</taxon>
        <taxon>Enterobacterales</taxon>
        <taxon>Enterobacteriaceae</taxon>
        <taxon>Cronobacter</taxon>
    </lineage>
</organism>
<comment type="caution">
    <text evidence="4">The sequence shown here is derived from an EMBL/GenBank/DDBJ whole genome shotgun (WGS) entry which is preliminary data.</text>
</comment>
<evidence type="ECO:0000256" key="2">
    <source>
        <dbReference type="ARBA" id="ARBA00022763"/>
    </source>
</evidence>
<keyword evidence="3" id="KW-0234">DNA repair</keyword>
<comment type="similarity">
    <text evidence="1">Belongs to the RAD52 family.</text>
</comment>
<protein>
    <submittedName>
        <fullName evidence="4">Recombinase</fullName>
    </submittedName>
</protein>
<proteinExistence type="inferred from homology"/>
<sequence length="239" mass="27194">MDLNKLDEPFTPEDIEWRIQQSGKTRDGKVWAMVLAYVTNRAIMKRLDDVCGKAGWRNEYRDIPNNGGVECGISIKVDGEWVTKWDAAENTQVEAVKGGRSGAMKRAAVQWGIGRYLYSLEEGFAQISTDKKQGWNRAKLKDGTGFFWLPPSLPSWAVPKTMVDHPVDSENESIQQVPSVYDHHEILQSFTEYAGTETDKKKLIERYQHDWQLLAGDEASQEKCVEVMNIRINELKKAA</sequence>
<dbReference type="Pfam" id="PF04098">
    <property type="entry name" value="Rad52_Rad22"/>
    <property type="match status" value="1"/>
</dbReference>
<name>A0AAN6AVB4_CROSK</name>
<evidence type="ECO:0000313" key="4">
    <source>
        <dbReference type="EMBL" id="KAB0875336.1"/>
    </source>
</evidence>
<evidence type="ECO:0000256" key="1">
    <source>
        <dbReference type="ARBA" id="ARBA00006638"/>
    </source>
</evidence>
<accession>A0AAN6AVB4</accession>
<dbReference type="Proteomes" id="UP000439917">
    <property type="component" value="Unassembled WGS sequence"/>
</dbReference>
<evidence type="ECO:0000256" key="3">
    <source>
        <dbReference type="ARBA" id="ARBA00023204"/>
    </source>
</evidence>
<dbReference type="AlphaFoldDB" id="A0AAN6AVB4"/>
<dbReference type="GO" id="GO:0006281">
    <property type="term" value="P:DNA repair"/>
    <property type="evidence" value="ECO:0007669"/>
    <property type="project" value="UniProtKB-KW"/>
</dbReference>
<dbReference type="EMBL" id="WAGF01000023">
    <property type="protein sequence ID" value="KAB0875336.1"/>
    <property type="molecule type" value="Genomic_DNA"/>
</dbReference>
<gene>
    <name evidence="4" type="ORF">FZI38_21035</name>
</gene>
<dbReference type="InterPro" id="IPR041247">
    <property type="entry name" value="Rad52_fam"/>
</dbReference>